<keyword evidence="3" id="KW-1185">Reference proteome</keyword>
<comment type="caution">
    <text evidence="2">The sequence shown here is derived from an EMBL/GenBank/DDBJ whole genome shotgun (WGS) entry which is preliminary data.</text>
</comment>
<evidence type="ECO:0000256" key="1">
    <source>
        <dbReference type="SAM" id="SignalP"/>
    </source>
</evidence>
<organism evidence="2 3">
    <name type="scientific">Asticcacaulis machinosus</name>
    <dbReference type="NCBI Taxonomy" id="2984211"/>
    <lineage>
        <taxon>Bacteria</taxon>
        <taxon>Pseudomonadati</taxon>
        <taxon>Pseudomonadota</taxon>
        <taxon>Alphaproteobacteria</taxon>
        <taxon>Caulobacterales</taxon>
        <taxon>Caulobacteraceae</taxon>
        <taxon>Asticcacaulis</taxon>
    </lineage>
</organism>
<reference evidence="2 3" key="1">
    <citation type="submission" date="2023-01" db="EMBL/GenBank/DDBJ databases">
        <title>Novel species of the genus Asticcacaulis isolated from rivers.</title>
        <authorList>
            <person name="Lu H."/>
        </authorList>
    </citation>
    <scope>NUCLEOTIDE SEQUENCE [LARGE SCALE GENOMIC DNA]</scope>
    <source>
        <strain evidence="2 3">LKC15W</strain>
    </source>
</reference>
<name>A0ABT5HIP7_9CAUL</name>
<gene>
    <name evidence="2" type="ORF">PQU98_05000</name>
</gene>
<feature type="signal peptide" evidence="1">
    <location>
        <begin position="1"/>
        <end position="25"/>
    </location>
</feature>
<dbReference type="InterPro" id="IPR030972">
    <property type="entry name" value="UrcA_uranyl"/>
</dbReference>
<keyword evidence="1" id="KW-0732">Signal</keyword>
<evidence type="ECO:0000313" key="3">
    <source>
        <dbReference type="Proteomes" id="UP001218579"/>
    </source>
</evidence>
<feature type="chain" id="PRO_5047019796" evidence="1">
    <location>
        <begin position="26"/>
        <end position="120"/>
    </location>
</feature>
<dbReference type="EMBL" id="JAQQKV010000001">
    <property type="protein sequence ID" value="MDC7675474.1"/>
    <property type="molecule type" value="Genomic_DNA"/>
</dbReference>
<dbReference type="Proteomes" id="UP001218579">
    <property type="component" value="Unassembled WGS sequence"/>
</dbReference>
<proteinExistence type="predicted"/>
<accession>A0ABT5HIP7</accession>
<protein>
    <submittedName>
        <fullName evidence="2">UrcA family protein</fullName>
    </submittedName>
</protein>
<sequence length="120" mass="12350">MVRSVFMAALMSLAVLGAGATAAQAEGREATKTVVSVEGVDFNKSGQVAKVYRKLKKAAYAQCDSGYKSSSAQDSLCAKAALSSAVSELNQPTLTALHEAKTGTAQSVYADNTKAKGVSQ</sequence>
<dbReference type="NCBIfam" id="TIGR04433">
    <property type="entry name" value="UrcA_uranyl"/>
    <property type="match status" value="1"/>
</dbReference>
<dbReference type="RefSeq" id="WP_272743782.1">
    <property type="nucleotide sequence ID" value="NZ_JAQQKV010000001.1"/>
</dbReference>
<evidence type="ECO:0000313" key="2">
    <source>
        <dbReference type="EMBL" id="MDC7675474.1"/>
    </source>
</evidence>